<evidence type="ECO:0000256" key="8">
    <source>
        <dbReference type="PIRSR" id="PIRSR602401-1"/>
    </source>
</evidence>
<feature type="transmembrane region" description="Helical" evidence="10">
    <location>
        <begin position="44"/>
        <end position="64"/>
    </location>
</feature>
<dbReference type="Gene3D" id="1.10.630.10">
    <property type="entry name" value="Cytochrome P450"/>
    <property type="match status" value="1"/>
</dbReference>
<evidence type="ECO:0000313" key="11">
    <source>
        <dbReference type="EMBL" id="KZT68533.1"/>
    </source>
</evidence>
<keyword evidence="4 8" id="KW-0479">Metal-binding</keyword>
<proteinExistence type="inferred from homology"/>
<gene>
    <name evidence="11" type="ORF">DAEQUDRAFT_671150</name>
</gene>
<dbReference type="SUPFAM" id="SSF48264">
    <property type="entry name" value="Cytochrome P450"/>
    <property type="match status" value="1"/>
</dbReference>
<dbReference type="GO" id="GO:0020037">
    <property type="term" value="F:heme binding"/>
    <property type="evidence" value="ECO:0007669"/>
    <property type="project" value="InterPro"/>
</dbReference>
<sequence length="601" mass="68153">MGSITPRLPPGIRFLLGNSAAVALPPLFVVTCVKWQALFDMPSFLVWVLAFASAPLFVITRALLHCRSVQRAAVGSGATMPPRWDGRLPGHFDVMQEMVDSLNKGYPGEFAWPQFREHGPVVQTNILWNTMYITCDPNVIKAGHPSTILATEFDNYVKGETFYGFMSPVLGTGVFNSDGESSHRFHRSMTRPFFSRDKISHFDIFDRHAETALSKMSQSFCNNHAVDFQDLVSRFTLDSAAEFLFGTCVNSLQLPLPISGLIPTIGRSKYAAVSTTTAESFADSFREAEHVCSDRAWRGWIWPLFEMFENKTSKHMKAVDQFLEPIIRDALRKKDMKSSEAERSVKDVEDGTFLDNLVHYTSDYVILHDEVLNILLAGRDTTASTLTFAVYLLCEHPDVLARLRREIIGKVGRQGRPSYEDIKEMKYLRAVVNETLRLFPPVPFNMRYAVKEALLPNPDPNGKPFYVPPGTAVSYYPFVMHRNTEFWGPDAMEFDPDRFLDKRLHKYLVPNPFIFLPFNAGPRICLGQQFAHNEVSFFLIKLLQRFNTMQLDLDSQPPESLPPKAWAGAWGRKGTEKIWPKVHLTMYANGGLWVKMVEAAD</sequence>
<feature type="binding site" description="axial binding residue" evidence="8">
    <location>
        <position position="525"/>
    </location>
    <ligand>
        <name>heme</name>
        <dbReference type="ChEBI" id="CHEBI:30413"/>
    </ligand>
    <ligandPart>
        <name>Fe</name>
        <dbReference type="ChEBI" id="CHEBI:18248"/>
    </ligandPart>
</feature>
<dbReference type="GO" id="GO:0005506">
    <property type="term" value="F:iron ion binding"/>
    <property type="evidence" value="ECO:0007669"/>
    <property type="project" value="InterPro"/>
</dbReference>
<dbReference type="PRINTS" id="PR00463">
    <property type="entry name" value="EP450I"/>
</dbReference>
<dbReference type="Proteomes" id="UP000076727">
    <property type="component" value="Unassembled WGS sequence"/>
</dbReference>
<dbReference type="InterPro" id="IPR017972">
    <property type="entry name" value="Cyt_P450_CS"/>
</dbReference>
<reference evidence="11 12" key="1">
    <citation type="journal article" date="2016" name="Mol. Biol. Evol.">
        <title>Comparative Genomics of Early-Diverging Mushroom-Forming Fungi Provides Insights into the Origins of Lignocellulose Decay Capabilities.</title>
        <authorList>
            <person name="Nagy L.G."/>
            <person name="Riley R."/>
            <person name="Tritt A."/>
            <person name="Adam C."/>
            <person name="Daum C."/>
            <person name="Floudas D."/>
            <person name="Sun H."/>
            <person name="Yadav J.S."/>
            <person name="Pangilinan J."/>
            <person name="Larsson K.H."/>
            <person name="Matsuura K."/>
            <person name="Barry K."/>
            <person name="Labutti K."/>
            <person name="Kuo R."/>
            <person name="Ohm R.A."/>
            <person name="Bhattacharya S.S."/>
            <person name="Shirouzu T."/>
            <person name="Yoshinaga Y."/>
            <person name="Martin F.M."/>
            <person name="Grigoriev I.V."/>
            <person name="Hibbett D.S."/>
        </authorList>
    </citation>
    <scope>NUCLEOTIDE SEQUENCE [LARGE SCALE GENOMIC DNA]</scope>
    <source>
        <strain evidence="11 12">L-15889</strain>
    </source>
</reference>
<evidence type="ECO:0000256" key="9">
    <source>
        <dbReference type="RuleBase" id="RU000461"/>
    </source>
</evidence>
<name>A0A165PR70_9APHY</name>
<dbReference type="PRINTS" id="PR00385">
    <property type="entry name" value="P450"/>
</dbReference>
<feature type="transmembrane region" description="Helical" evidence="10">
    <location>
        <begin position="12"/>
        <end position="32"/>
    </location>
</feature>
<dbReference type="GO" id="GO:0016705">
    <property type="term" value="F:oxidoreductase activity, acting on paired donors, with incorporation or reduction of molecular oxygen"/>
    <property type="evidence" value="ECO:0007669"/>
    <property type="project" value="InterPro"/>
</dbReference>
<evidence type="ECO:0000256" key="10">
    <source>
        <dbReference type="SAM" id="Phobius"/>
    </source>
</evidence>
<evidence type="ECO:0000256" key="3">
    <source>
        <dbReference type="ARBA" id="ARBA00022617"/>
    </source>
</evidence>
<dbReference type="GO" id="GO:0004497">
    <property type="term" value="F:monooxygenase activity"/>
    <property type="evidence" value="ECO:0007669"/>
    <property type="project" value="UniProtKB-KW"/>
</dbReference>
<keyword evidence="12" id="KW-1185">Reference proteome</keyword>
<keyword evidence="5 9" id="KW-0560">Oxidoreductase</keyword>
<comment type="cofactor">
    <cofactor evidence="1 8">
        <name>heme</name>
        <dbReference type="ChEBI" id="CHEBI:30413"/>
    </cofactor>
</comment>
<dbReference type="PANTHER" id="PTHR24287">
    <property type="entry name" value="P450, PUTATIVE (EUROFUNG)-RELATED"/>
    <property type="match status" value="1"/>
</dbReference>
<organism evidence="11 12">
    <name type="scientific">Daedalea quercina L-15889</name>
    <dbReference type="NCBI Taxonomy" id="1314783"/>
    <lineage>
        <taxon>Eukaryota</taxon>
        <taxon>Fungi</taxon>
        <taxon>Dikarya</taxon>
        <taxon>Basidiomycota</taxon>
        <taxon>Agaricomycotina</taxon>
        <taxon>Agaricomycetes</taxon>
        <taxon>Polyporales</taxon>
        <taxon>Fomitopsis</taxon>
    </lineage>
</organism>
<keyword evidence="7 9" id="KW-0503">Monooxygenase</keyword>
<evidence type="ECO:0000256" key="6">
    <source>
        <dbReference type="ARBA" id="ARBA00023004"/>
    </source>
</evidence>
<dbReference type="InterPro" id="IPR002401">
    <property type="entry name" value="Cyt_P450_E_grp-I"/>
</dbReference>
<dbReference type="InterPro" id="IPR047146">
    <property type="entry name" value="Cyt_P450_E_CYP52_fungi"/>
</dbReference>
<keyword evidence="10" id="KW-0472">Membrane</keyword>
<evidence type="ECO:0000256" key="5">
    <source>
        <dbReference type="ARBA" id="ARBA00023002"/>
    </source>
</evidence>
<dbReference type="STRING" id="1314783.A0A165PR70"/>
<dbReference type="InterPro" id="IPR001128">
    <property type="entry name" value="Cyt_P450"/>
</dbReference>
<keyword evidence="10" id="KW-0812">Transmembrane</keyword>
<keyword evidence="6 8" id="KW-0408">Iron</keyword>
<evidence type="ECO:0000313" key="12">
    <source>
        <dbReference type="Proteomes" id="UP000076727"/>
    </source>
</evidence>
<dbReference type="EMBL" id="KV429065">
    <property type="protein sequence ID" value="KZT68533.1"/>
    <property type="molecule type" value="Genomic_DNA"/>
</dbReference>
<dbReference type="AlphaFoldDB" id="A0A165PR70"/>
<keyword evidence="10" id="KW-1133">Transmembrane helix</keyword>
<comment type="similarity">
    <text evidence="2 9">Belongs to the cytochrome P450 family.</text>
</comment>
<evidence type="ECO:0000256" key="1">
    <source>
        <dbReference type="ARBA" id="ARBA00001971"/>
    </source>
</evidence>
<dbReference type="InterPro" id="IPR036396">
    <property type="entry name" value="Cyt_P450_sf"/>
</dbReference>
<dbReference type="Pfam" id="PF00067">
    <property type="entry name" value="p450"/>
    <property type="match status" value="1"/>
</dbReference>
<accession>A0A165PR70</accession>
<evidence type="ECO:0000256" key="7">
    <source>
        <dbReference type="ARBA" id="ARBA00023033"/>
    </source>
</evidence>
<evidence type="ECO:0000256" key="4">
    <source>
        <dbReference type="ARBA" id="ARBA00022723"/>
    </source>
</evidence>
<keyword evidence="3 8" id="KW-0349">Heme</keyword>
<dbReference type="PANTHER" id="PTHR24287:SF1">
    <property type="entry name" value="P450, PUTATIVE (EUROFUNG)-RELATED"/>
    <property type="match status" value="1"/>
</dbReference>
<dbReference type="CDD" id="cd11063">
    <property type="entry name" value="CYP52"/>
    <property type="match status" value="1"/>
</dbReference>
<dbReference type="OrthoDB" id="1470350at2759"/>
<evidence type="ECO:0000256" key="2">
    <source>
        <dbReference type="ARBA" id="ARBA00010617"/>
    </source>
</evidence>
<protein>
    <submittedName>
        <fullName evidence="11">Cytochrome P450</fullName>
    </submittedName>
</protein>
<dbReference type="PROSITE" id="PS00086">
    <property type="entry name" value="CYTOCHROME_P450"/>
    <property type="match status" value="1"/>
</dbReference>